<dbReference type="PANTHER" id="PTHR21576">
    <property type="entry name" value="UNCHARACTERIZED NODULIN-LIKE PROTEIN"/>
    <property type="match status" value="1"/>
</dbReference>
<feature type="transmembrane region" description="Helical" evidence="5">
    <location>
        <begin position="140"/>
        <end position="158"/>
    </location>
</feature>
<dbReference type="STRING" id="101091.A0A1C7NAE7"/>
<feature type="transmembrane region" description="Helical" evidence="5">
    <location>
        <begin position="351"/>
        <end position="370"/>
    </location>
</feature>
<comment type="subcellular location">
    <subcellularLocation>
        <location evidence="1">Membrane</location>
        <topology evidence="1">Multi-pass membrane protein</topology>
    </subcellularLocation>
</comment>
<feature type="transmembrane region" description="Helical" evidence="5">
    <location>
        <begin position="279"/>
        <end position="299"/>
    </location>
</feature>
<keyword evidence="3 5" id="KW-1133">Transmembrane helix</keyword>
<feature type="transmembrane region" description="Helical" evidence="5">
    <location>
        <begin position="12"/>
        <end position="31"/>
    </location>
</feature>
<evidence type="ECO:0000313" key="7">
    <source>
        <dbReference type="Proteomes" id="UP000093000"/>
    </source>
</evidence>
<dbReference type="AlphaFoldDB" id="A0A1C7NAE7"/>
<dbReference type="GO" id="GO:0022857">
    <property type="term" value="F:transmembrane transporter activity"/>
    <property type="evidence" value="ECO:0007669"/>
    <property type="project" value="InterPro"/>
</dbReference>
<feature type="transmembrane region" description="Helical" evidence="5">
    <location>
        <begin position="105"/>
        <end position="128"/>
    </location>
</feature>
<dbReference type="InterPro" id="IPR036259">
    <property type="entry name" value="MFS_trans_sf"/>
</dbReference>
<feature type="transmembrane region" description="Helical" evidence="5">
    <location>
        <begin position="178"/>
        <end position="197"/>
    </location>
</feature>
<dbReference type="EMBL" id="LUGH01000343">
    <property type="protein sequence ID" value="OBZ85938.1"/>
    <property type="molecule type" value="Genomic_DNA"/>
</dbReference>
<feature type="transmembrane region" description="Helical" evidence="5">
    <location>
        <begin position="455"/>
        <end position="476"/>
    </location>
</feature>
<dbReference type="SUPFAM" id="SSF103473">
    <property type="entry name" value="MFS general substrate transporter"/>
    <property type="match status" value="1"/>
</dbReference>
<feature type="transmembrane region" description="Helical" evidence="5">
    <location>
        <begin position="415"/>
        <end position="435"/>
    </location>
</feature>
<dbReference type="InParanoid" id="A0A1C7NAE7"/>
<name>A0A1C7NAE7_9FUNG</name>
<protein>
    <recommendedName>
        <fullName evidence="8">Transporter MCH1</fullName>
    </recommendedName>
</protein>
<evidence type="ECO:0000256" key="1">
    <source>
        <dbReference type="ARBA" id="ARBA00004141"/>
    </source>
</evidence>
<proteinExistence type="predicted"/>
<dbReference type="Pfam" id="PF07690">
    <property type="entry name" value="MFS_1"/>
    <property type="match status" value="1"/>
</dbReference>
<sequence length="492" mass="54307">MVLRLSFNLDLALSFIFALVVANISGPQYIYPTYGSALNDHFGWTAVENSIVSTACFIGISFSGPLCAWMLESLGTTTTLRVSSILLFLGPFLVAQTYAGRLPDSFILCGIYLAFTGIGGAAAFLCALDSQSQNFKSSRGLSMGLTTASVGVCGVVFSQINDFLFTSETDTINNTYRFLMFLSITTASGVMISSFFLGPIQQDEPIYEQIFPSKQARYDHVNTSDLSVLGESDDDIYNEKDRESTERTEWDDNNTVIGMENHEITGTAISGTALLLHPIGFSLFVTLFIVIGIGYVYLANISQLLHAISDEASQHERNLHITLFSLGNCGSRILFGALSDQMKNKYGIHRIWVFVYAVISLLLVLLYIVYNTEMTLQNLKLCTVIVSMSYGILFGVGPTVTTEFGIHVFARNWGLLLYAPAFGSQIFNLLFGILYGREAERQGSHVCHGPSCYNGTFYVAIFWNLIALGILSSAIYRTGLHRPRQIIDQKFQ</sequence>
<dbReference type="GO" id="GO:0016020">
    <property type="term" value="C:membrane"/>
    <property type="evidence" value="ECO:0007669"/>
    <property type="project" value="UniProtKB-SubCell"/>
</dbReference>
<dbReference type="Proteomes" id="UP000093000">
    <property type="component" value="Unassembled WGS sequence"/>
</dbReference>
<keyword evidence="2 5" id="KW-0812">Transmembrane</keyword>
<accession>A0A1C7NAE7</accession>
<reference evidence="6 7" key="1">
    <citation type="submission" date="2016-03" db="EMBL/GenBank/DDBJ databases">
        <title>Choanephora cucurbitarum.</title>
        <authorList>
            <person name="Min B."/>
            <person name="Park H."/>
            <person name="Park J.-H."/>
            <person name="Shin H.-D."/>
            <person name="Choi I.-G."/>
        </authorList>
    </citation>
    <scope>NUCLEOTIDE SEQUENCE [LARGE SCALE GENOMIC DNA]</scope>
    <source>
        <strain evidence="6 7">KUS-F28377</strain>
    </source>
</reference>
<keyword evidence="7" id="KW-1185">Reference proteome</keyword>
<dbReference type="InterPro" id="IPR011701">
    <property type="entry name" value="MFS"/>
</dbReference>
<dbReference type="Gene3D" id="1.20.1250.20">
    <property type="entry name" value="MFS general substrate transporter like domains"/>
    <property type="match status" value="1"/>
</dbReference>
<comment type="caution">
    <text evidence="6">The sequence shown here is derived from an EMBL/GenBank/DDBJ whole genome shotgun (WGS) entry which is preliminary data.</text>
</comment>
<gene>
    <name evidence="6" type="ORF">A0J61_06000</name>
</gene>
<evidence type="ECO:0000256" key="4">
    <source>
        <dbReference type="ARBA" id="ARBA00023136"/>
    </source>
</evidence>
<evidence type="ECO:0000313" key="6">
    <source>
        <dbReference type="EMBL" id="OBZ85938.1"/>
    </source>
</evidence>
<evidence type="ECO:0000256" key="2">
    <source>
        <dbReference type="ARBA" id="ARBA00022692"/>
    </source>
</evidence>
<organism evidence="6 7">
    <name type="scientific">Choanephora cucurbitarum</name>
    <dbReference type="NCBI Taxonomy" id="101091"/>
    <lineage>
        <taxon>Eukaryota</taxon>
        <taxon>Fungi</taxon>
        <taxon>Fungi incertae sedis</taxon>
        <taxon>Mucoromycota</taxon>
        <taxon>Mucoromycotina</taxon>
        <taxon>Mucoromycetes</taxon>
        <taxon>Mucorales</taxon>
        <taxon>Mucorineae</taxon>
        <taxon>Choanephoraceae</taxon>
        <taxon>Choanephoroideae</taxon>
        <taxon>Choanephora</taxon>
    </lineage>
</organism>
<keyword evidence="4 5" id="KW-0472">Membrane</keyword>
<feature type="transmembrane region" description="Helical" evidence="5">
    <location>
        <begin position="390"/>
        <end position="410"/>
    </location>
</feature>
<evidence type="ECO:0000256" key="3">
    <source>
        <dbReference type="ARBA" id="ARBA00022989"/>
    </source>
</evidence>
<dbReference type="OrthoDB" id="410267at2759"/>
<feature type="transmembrane region" description="Helical" evidence="5">
    <location>
        <begin position="51"/>
        <end position="71"/>
    </location>
</feature>
<evidence type="ECO:0008006" key="8">
    <source>
        <dbReference type="Google" id="ProtNLM"/>
    </source>
</evidence>
<dbReference type="PANTHER" id="PTHR21576:SF158">
    <property type="entry name" value="RIBOSOMAL RNA-PROCESSING PROTEIN 12-LIKE CONSERVED DOMAIN-CONTAINING PROTEIN"/>
    <property type="match status" value="1"/>
</dbReference>
<evidence type="ECO:0000256" key="5">
    <source>
        <dbReference type="SAM" id="Phobius"/>
    </source>
</evidence>